<dbReference type="FunFam" id="1.20.1440.230:FF:000001">
    <property type="entry name" value="Mitochondrial NADH dehydrogenase flavoprotein 1"/>
    <property type="match status" value="1"/>
</dbReference>
<dbReference type="GO" id="GO:0008137">
    <property type="term" value="F:NADH dehydrogenase (ubiquinone) activity"/>
    <property type="evidence" value="ECO:0007669"/>
    <property type="project" value="InterPro"/>
</dbReference>
<protein>
    <submittedName>
        <fullName evidence="7">NADP-reducing hydrogenase subunit HndC</fullName>
        <ecNumber evidence="7">1.12.1.3</ecNumber>
    </submittedName>
</protein>
<keyword evidence="2" id="KW-0004">4Fe-4S</keyword>
<dbReference type="PROSITE" id="PS51379">
    <property type="entry name" value="4FE4S_FER_2"/>
    <property type="match status" value="2"/>
</dbReference>
<dbReference type="PROSITE" id="PS00645">
    <property type="entry name" value="COMPLEX1_51K_2"/>
    <property type="match status" value="1"/>
</dbReference>
<dbReference type="InterPro" id="IPR001949">
    <property type="entry name" value="NADH-UbQ_OxRdtase_51kDa_CS"/>
</dbReference>
<dbReference type="Pfam" id="PF00037">
    <property type="entry name" value="Fer4"/>
    <property type="match status" value="2"/>
</dbReference>
<name>A0A9X7P4Z7_9FIRM</name>
<reference evidence="7 8" key="1">
    <citation type="submission" date="2018-03" db="EMBL/GenBank/DDBJ databases">
        <title>Genome sequence of Moorella stamsii DSM 26217.</title>
        <authorList>
            <person name="Poehlein A."/>
            <person name="Daniel R."/>
        </authorList>
    </citation>
    <scope>NUCLEOTIDE SEQUENCE [LARGE SCALE GENOMIC DNA]</scope>
    <source>
        <strain evidence="8">DSM 26217</strain>
    </source>
</reference>
<dbReference type="GO" id="GO:0010181">
    <property type="term" value="F:FMN binding"/>
    <property type="evidence" value="ECO:0007669"/>
    <property type="project" value="InterPro"/>
</dbReference>
<dbReference type="InterPro" id="IPR037207">
    <property type="entry name" value="Nuop51_4Fe4S-bd_sf"/>
</dbReference>
<dbReference type="InterPro" id="IPR019575">
    <property type="entry name" value="Nuop51_4Fe4S-bd"/>
</dbReference>
<dbReference type="Proteomes" id="UP000239430">
    <property type="component" value="Unassembled WGS sequence"/>
</dbReference>
<keyword evidence="3" id="KW-0479">Metal-binding</keyword>
<proteinExistence type="inferred from homology"/>
<dbReference type="InterPro" id="IPR036249">
    <property type="entry name" value="Thioredoxin-like_sf"/>
</dbReference>
<dbReference type="GO" id="GO:0046872">
    <property type="term" value="F:metal ion binding"/>
    <property type="evidence" value="ECO:0007669"/>
    <property type="project" value="UniProtKB-KW"/>
</dbReference>
<evidence type="ECO:0000256" key="1">
    <source>
        <dbReference type="ARBA" id="ARBA00007523"/>
    </source>
</evidence>
<dbReference type="Pfam" id="PF10531">
    <property type="entry name" value="SLBB"/>
    <property type="match status" value="1"/>
</dbReference>
<dbReference type="EC" id="1.12.1.3" evidence="7"/>
<dbReference type="PROSITE" id="PS00198">
    <property type="entry name" value="4FE4S_FER_1"/>
    <property type="match status" value="1"/>
</dbReference>
<keyword evidence="5" id="KW-0411">Iron-sulfur</keyword>
<dbReference type="AlphaFoldDB" id="A0A9X7P4Z7"/>
<dbReference type="Gene3D" id="3.10.20.600">
    <property type="match status" value="1"/>
</dbReference>
<dbReference type="Gene3D" id="3.40.30.10">
    <property type="entry name" value="Glutaredoxin"/>
    <property type="match status" value="1"/>
</dbReference>
<keyword evidence="8" id="KW-1185">Reference proteome</keyword>
<evidence type="ECO:0000259" key="6">
    <source>
        <dbReference type="PROSITE" id="PS51379"/>
    </source>
</evidence>
<dbReference type="GO" id="GO:0050583">
    <property type="term" value="F:hydrogen dehydrogenase (NADP+) activity"/>
    <property type="evidence" value="ECO:0007669"/>
    <property type="project" value="UniProtKB-EC"/>
</dbReference>
<dbReference type="Gene3D" id="3.30.70.20">
    <property type="match status" value="1"/>
</dbReference>
<dbReference type="EMBL" id="PVXL01000067">
    <property type="protein sequence ID" value="PRR69956.1"/>
    <property type="molecule type" value="Genomic_DNA"/>
</dbReference>
<dbReference type="InterPro" id="IPR017896">
    <property type="entry name" value="4Fe4S_Fe-S-bd"/>
</dbReference>
<feature type="domain" description="4Fe-4S ferredoxin-type" evidence="6">
    <location>
        <begin position="605"/>
        <end position="632"/>
    </location>
</feature>
<dbReference type="InterPro" id="IPR019554">
    <property type="entry name" value="Soluble_ligand-bd"/>
</dbReference>
<dbReference type="SUPFAM" id="SSF142984">
    <property type="entry name" value="Nqo1 middle domain-like"/>
    <property type="match status" value="1"/>
</dbReference>
<evidence type="ECO:0000256" key="3">
    <source>
        <dbReference type="ARBA" id="ARBA00022723"/>
    </source>
</evidence>
<organism evidence="7 8">
    <name type="scientific">Neomoorella stamsii</name>
    <dbReference type="NCBI Taxonomy" id="1266720"/>
    <lineage>
        <taxon>Bacteria</taxon>
        <taxon>Bacillati</taxon>
        <taxon>Bacillota</taxon>
        <taxon>Clostridia</taxon>
        <taxon>Neomoorellales</taxon>
        <taxon>Neomoorellaceae</taxon>
        <taxon>Neomoorella</taxon>
    </lineage>
</organism>
<dbReference type="SMART" id="SM00928">
    <property type="entry name" value="NADH_4Fe-4S"/>
    <property type="match status" value="1"/>
</dbReference>
<sequence>MDIKRLLFLGGGETELQDLKEWRETLQQQSHRGDRPSITVGMSTCGQAAGGAKVMAALEDEIARRGLQVDISQTSCIGMCYAEPIVEVALPGKPRVFYGDVTPERVPGLIEKHVVQGEPVTEWALIQVPGEANPYEGIPVMPGSTYYGRQVRVVTSRLGLTNPESLEEYIATGGYEALEKVLGQMTPEQVIEEIKISGLRGRGGAGFPTGLKWGFTRSAPGDKKYVVCNADEGDPGAFMDRSVLEGDPFSVIEGMTIAAYAIGADEGYIYCRAEYPLAIKRLKMAIAAAGEKGLLGQNILGTGFNFDLHIKAGAGAFVCGEETALLASIEGKRGMPRVRPPFPAQQGLWGKPTNINNVETYANVPFIIKNGGQWFAAMGTEKSKGTKVFCLTGKVKKTGLIEVPMGITLREIIFDIAGGIQDDKQFKAVQIGGPSGGCLPEDKLDLPVDYDSLTRAGAIMGSGGMVVMDENTCMVDVARFFLNFTQAESCGKCTPCREGTKRMLEILTRICEGQGKMEDLDTLERLARVVKNTALCGLGQTCPNPILSTLQYFRHEYEAHIKDKRCPAHVCQALLVYTIDAGKCTGCGACARACPAGAISGEKKQPHRIDPALCIKCGSCMEKCKFGAISRL</sequence>
<dbReference type="Gene3D" id="3.40.50.11540">
    <property type="entry name" value="NADH-ubiquinone oxidoreductase 51kDa subunit"/>
    <property type="match status" value="1"/>
</dbReference>
<evidence type="ECO:0000256" key="4">
    <source>
        <dbReference type="ARBA" id="ARBA00023004"/>
    </source>
</evidence>
<dbReference type="GO" id="GO:0051539">
    <property type="term" value="F:4 iron, 4 sulfur cluster binding"/>
    <property type="evidence" value="ECO:0007669"/>
    <property type="project" value="UniProtKB-KW"/>
</dbReference>
<dbReference type="SUPFAM" id="SSF52833">
    <property type="entry name" value="Thioredoxin-like"/>
    <property type="match status" value="1"/>
</dbReference>
<evidence type="ECO:0000256" key="5">
    <source>
        <dbReference type="ARBA" id="ARBA00023014"/>
    </source>
</evidence>
<feature type="domain" description="4Fe-4S ferredoxin-type" evidence="6">
    <location>
        <begin position="575"/>
        <end position="604"/>
    </location>
</feature>
<dbReference type="NCBIfam" id="NF010120">
    <property type="entry name" value="PRK13596.1"/>
    <property type="match status" value="1"/>
</dbReference>
<dbReference type="CDD" id="cd02980">
    <property type="entry name" value="TRX_Fd_family"/>
    <property type="match status" value="1"/>
</dbReference>
<evidence type="ECO:0000313" key="7">
    <source>
        <dbReference type="EMBL" id="PRR69956.1"/>
    </source>
</evidence>
<accession>A0A9X7P4Z7</accession>
<dbReference type="FunFam" id="3.40.50.11540:FF:000001">
    <property type="entry name" value="NADH dehydrogenase [ubiquinone] flavoprotein 1, mitochondrial"/>
    <property type="match status" value="1"/>
</dbReference>
<evidence type="ECO:0000313" key="8">
    <source>
        <dbReference type="Proteomes" id="UP000239430"/>
    </source>
</evidence>
<dbReference type="SUPFAM" id="SSF54862">
    <property type="entry name" value="4Fe-4S ferredoxins"/>
    <property type="match status" value="1"/>
</dbReference>
<keyword evidence="4" id="KW-0408">Iron</keyword>
<comment type="similarity">
    <text evidence="1">Belongs to the complex I 51 kDa subunit family.</text>
</comment>
<dbReference type="Gene3D" id="1.20.1440.230">
    <property type="entry name" value="NADH-ubiquinone oxidoreductase 51kDa subunit, iron-sulphur binding domain"/>
    <property type="match status" value="1"/>
</dbReference>
<dbReference type="InterPro" id="IPR017900">
    <property type="entry name" value="4Fe4S_Fe_S_CS"/>
</dbReference>
<dbReference type="Gene3D" id="6.10.250.1450">
    <property type="match status" value="1"/>
</dbReference>
<evidence type="ECO:0000256" key="2">
    <source>
        <dbReference type="ARBA" id="ARBA00022485"/>
    </source>
</evidence>
<dbReference type="PANTHER" id="PTHR43578:SF3">
    <property type="entry name" value="NADH-QUINONE OXIDOREDUCTASE SUBUNIT F"/>
    <property type="match status" value="1"/>
</dbReference>
<gene>
    <name evidence="7" type="primary">hndC_3</name>
    <name evidence="7" type="ORF">MOST_28330</name>
</gene>
<dbReference type="PANTHER" id="PTHR43578">
    <property type="entry name" value="NADH-QUINONE OXIDOREDUCTASE SUBUNIT F"/>
    <property type="match status" value="1"/>
</dbReference>
<dbReference type="Pfam" id="PF10589">
    <property type="entry name" value="NADH_4Fe-4S"/>
    <property type="match status" value="1"/>
</dbReference>
<dbReference type="SUPFAM" id="SSF140490">
    <property type="entry name" value="Nqo1C-terminal domain-like"/>
    <property type="match status" value="1"/>
</dbReference>
<dbReference type="SUPFAM" id="SSF142019">
    <property type="entry name" value="Nqo1 FMN-binding domain-like"/>
    <property type="match status" value="1"/>
</dbReference>
<dbReference type="InterPro" id="IPR011538">
    <property type="entry name" value="Nuo51_FMN-bd"/>
</dbReference>
<dbReference type="Pfam" id="PF01512">
    <property type="entry name" value="Complex1_51K"/>
    <property type="match status" value="1"/>
</dbReference>
<dbReference type="InterPro" id="IPR037225">
    <property type="entry name" value="Nuo51_FMN-bd_sf"/>
</dbReference>
<comment type="caution">
    <text evidence="7">The sequence shown here is derived from an EMBL/GenBank/DDBJ whole genome shotgun (WGS) entry which is preliminary data.</text>
</comment>
<keyword evidence="7" id="KW-0560">Oxidoreductase</keyword>